<comment type="similarity">
    <text evidence="1">Belongs to the membrane fusion protein (MFP) (TC 8.A.1) family.</text>
</comment>
<name>A0A4Q9E110_9BACL</name>
<comment type="caution">
    <text evidence="6">The sequence shown here is derived from an EMBL/GenBank/DDBJ whole genome shotgun (WGS) entry which is preliminary data.</text>
</comment>
<dbReference type="NCBIfam" id="TIGR01730">
    <property type="entry name" value="RND_mfp"/>
    <property type="match status" value="1"/>
</dbReference>
<dbReference type="GO" id="GO:1990281">
    <property type="term" value="C:efflux pump complex"/>
    <property type="evidence" value="ECO:0007669"/>
    <property type="project" value="TreeGrafter"/>
</dbReference>
<gene>
    <name evidence="6" type="ORF">EYB31_03900</name>
</gene>
<organism evidence="6 7">
    <name type="scientific">Paenibacillus thalictri</name>
    <dbReference type="NCBI Taxonomy" id="2527873"/>
    <lineage>
        <taxon>Bacteria</taxon>
        <taxon>Bacillati</taxon>
        <taxon>Bacillota</taxon>
        <taxon>Bacilli</taxon>
        <taxon>Bacillales</taxon>
        <taxon>Paenibacillaceae</taxon>
        <taxon>Paenibacillus</taxon>
    </lineage>
</organism>
<dbReference type="AlphaFoldDB" id="A0A4Q9E110"/>
<dbReference type="PROSITE" id="PS51257">
    <property type="entry name" value="PROKAR_LIPOPROTEIN"/>
    <property type="match status" value="1"/>
</dbReference>
<feature type="domain" description="CusB-like beta-barrel" evidence="4">
    <location>
        <begin position="270"/>
        <end position="343"/>
    </location>
</feature>
<accession>A0A4Q9E110</accession>
<proteinExistence type="inferred from homology"/>
<dbReference type="SUPFAM" id="SSF111369">
    <property type="entry name" value="HlyD-like secretion proteins"/>
    <property type="match status" value="1"/>
</dbReference>
<dbReference type="RefSeq" id="WP_131011953.1">
    <property type="nucleotide sequence ID" value="NZ_SIRE01000003.1"/>
</dbReference>
<feature type="domain" description="YknX-like C-terminal permuted SH3-like" evidence="5">
    <location>
        <begin position="348"/>
        <end position="415"/>
    </location>
</feature>
<evidence type="ECO:0000259" key="4">
    <source>
        <dbReference type="Pfam" id="PF25954"/>
    </source>
</evidence>
<keyword evidence="2" id="KW-0175">Coiled coil</keyword>
<evidence type="ECO:0000256" key="2">
    <source>
        <dbReference type="SAM" id="Coils"/>
    </source>
</evidence>
<dbReference type="InterPro" id="IPR058792">
    <property type="entry name" value="Beta-barrel_RND_2"/>
</dbReference>
<dbReference type="PANTHER" id="PTHR30469">
    <property type="entry name" value="MULTIDRUG RESISTANCE PROTEIN MDTA"/>
    <property type="match status" value="1"/>
</dbReference>
<evidence type="ECO:0000313" key="7">
    <source>
        <dbReference type="Proteomes" id="UP000293142"/>
    </source>
</evidence>
<dbReference type="Pfam" id="PF25954">
    <property type="entry name" value="Beta-barrel_RND_2"/>
    <property type="match status" value="1"/>
</dbReference>
<keyword evidence="3" id="KW-0732">Signal</keyword>
<dbReference type="OrthoDB" id="1633529at2"/>
<keyword evidence="7" id="KW-1185">Reference proteome</keyword>
<dbReference type="PANTHER" id="PTHR30469:SF33">
    <property type="entry name" value="SLR1207 PROTEIN"/>
    <property type="match status" value="1"/>
</dbReference>
<dbReference type="Proteomes" id="UP000293142">
    <property type="component" value="Unassembled WGS sequence"/>
</dbReference>
<protein>
    <submittedName>
        <fullName evidence="6">Efflux RND transporter periplasmic adaptor subunit</fullName>
    </submittedName>
</protein>
<evidence type="ECO:0000259" key="5">
    <source>
        <dbReference type="Pfam" id="PF25989"/>
    </source>
</evidence>
<dbReference type="GO" id="GO:0015562">
    <property type="term" value="F:efflux transmembrane transporter activity"/>
    <property type="evidence" value="ECO:0007669"/>
    <property type="project" value="TreeGrafter"/>
</dbReference>
<dbReference type="Gene3D" id="2.40.420.20">
    <property type="match status" value="1"/>
</dbReference>
<dbReference type="InterPro" id="IPR058637">
    <property type="entry name" value="YknX-like_C"/>
</dbReference>
<dbReference type="InterPro" id="IPR006143">
    <property type="entry name" value="RND_pump_MFP"/>
</dbReference>
<reference evidence="6 7" key="1">
    <citation type="submission" date="2019-02" db="EMBL/GenBank/DDBJ databases">
        <title>Paenibacillus sp. nov., isolated from surface-sterilized tissue of Thalictrum simplex L.</title>
        <authorList>
            <person name="Tuo L."/>
        </authorList>
    </citation>
    <scope>NUCLEOTIDE SEQUENCE [LARGE SCALE GENOMIC DNA]</scope>
    <source>
        <strain evidence="6 7">N2SHLJ1</strain>
    </source>
</reference>
<feature type="signal peptide" evidence="3">
    <location>
        <begin position="1"/>
        <end position="27"/>
    </location>
</feature>
<dbReference type="Gene3D" id="2.40.30.170">
    <property type="match status" value="1"/>
</dbReference>
<dbReference type="EMBL" id="SIRE01000003">
    <property type="protein sequence ID" value="TBL81241.1"/>
    <property type="molecule type" value="Genomic_DNA"/>
</dbReference>
<feature type="coiled-coil region" evidence="2">
    <location>
        <begin position="133"/>
        <end position="235"/>
    </location>
</feature>
<dbReference type="Gene3D" id="2.40.50.100">
    <property type="match status" value="1"/>
</dbReference>
<feature type="chain" id="PRO_5039653124" evidence="3">
    <location>
        <begin position="28"/>
        <end position="418"/>
    </location>
</feature>
<evidence type="ECO:0000313" key="6">
    <source>
        <dbReference type="EMBL" id="TBL81241.1"/>
    </source>
</evidence>
<evidence type="ECO:0000256" key="3">
    <source>
        <dbReference type="SAM" id="SignalP"/>
    </source>
</evidence>
<evidence type="ECO:0000256" key="1">
    <source>
        <dbReference type="ARBA" id="ARBA00009477"/>
    </source>
</evidence>
<dbReference type="Pfam" id="PF25989">
    <property type="entry name" value="YknX_C"/>
    <property type="match status" value="1"/>
</dbReference>
<sequence length="418" mass="45780">MKLLSTTTFQRSAKFAGALLVSTALIAGCSAQPEAKPAQTAVTENQAKAVKTAKIEKKKISDPLEQVADVASSLQIDVITKAGGDIQEILKHRGDRVDKGDIIFRMDPTDVQIAQQKAKIAVSGTQQQLVKSKQDVEDGKQELKNGIAKLEASLKDAEKNYNKMRNDYDLGLVTKNQLEQTETSLNNMRLDLESNQNKLKTLESTNSLAQLEQGLQTAEVSIRETERTLENMEVKAAVSGIITDLPIETGMTLQAGFKAAQIQQLDPIKIKAELTEDSAALIRGKQELSFYIPGTIDKTKAKVSYLADVMSANSKSYSLELEVPNPDRKLKPGMKAQVLLSEEQDQVVVTVPTLSVVREGGDTFVFIANGDQAEKRKVTLGRLNETYQEVLSGVKEGEQLIVSGQHQLKDKDKVQISQ</sequence>